<name>A0ABP1AG13_9BRYO</name>
<sequence length="68" mass="7442">MTQRCSVATAVPHNNDITSCNSSASTHCNNNVARPPQRATTIALQQHRHRCSNLSRHSTIVAAVPRHD</sequence>
<proteinExistence type="predicted"/>
<protein>
    <submittedName>
        <fullName evidence="1">Uncharacterized protein</fullName>
    </submittedName>
</protein>
<keyword evidence="2" id="KW-1185">Reference proteome</keyword>
<organism evidence="1 2">
    <name type="scientific">Sphagnum jensenii</name>
    <dbReference type="NCBI Taxonomy" id="128206"/>
    <lineage>
        <taxon>Eukaryota</taxon>
        <taxon>Viridiplantae</taxon>
        <taxon>Streptophyta</taxon>
        <taxon>Embryophyta</taxon>
        <taxon>Bryophyta</taxon>
        <taxon>Sphagnophytina</taxon>
        <taxon>Sphagnopsida</taxon>
        <taxon>Sphagnales</taxon>
        <taxon>Sphagnaceae</taxon>
        <taxon>Sphagnum</taxon>
    </lineage>
</organism>
<dbReference type="Proteomes" id="UP001497522">
    <property type="component" value="Chromosome 12"/>
</dbReference>
<reference evidence="1" key="1">
    <citation type="submission" date="2024-03" db="EMBL/GenBank/DDBJ databases">
        <authorList>
            <consortium name="ELIXIR-Norway"/>
            <consortium name="Elixir Norway"/>
        </authorList>
    </citation>
    <scope>NUCLEOTIDE SEQUENCE</scope>
</reference>
<dbReference type="EMBL" id="OZ023713">
    <property type="protein sequence ID" value="CAK9861443.1"/>
    <property type="molecule type" value="Genomic_DNA"/>
</dbReference>
<evidence type="ECO:0000313" key="1">
    <source>
        <dbReference type="EMBL" id="CAK9861443.1"/>
    </source>
</evidence>
<accession>A0ABP1AG13</accession>
<gene>
    <name evidence="1" type="ORF">CSSPJE1EN2_LOCUS4438</name>
</gene>
<evidence type="ECO:0000313" key="2">
    <source>
        <dbReference type="Proteomes" id="UP001497522"/>
    </source>
</evidence>